<organism evidence="1 2">
    <name type="scientific">Bauhinia variegata</name>
    <name type="common">Purple orchid tree</name>
    <name type="synonym">Phanera variegata</name>
    <dbReference type="NCBI Taxonomy" id="167791"/>
    <lineage>
        <taxon>Eukaryota</taxon>
        <taxon>Viridiplantae</taxon>
        <taxon>Streptophyta</taxon>
        <taxon>Embryophyta</taxon>
        <taxon>Tracheophyta</taxon>
        <taxon>Spermatophyta</taxon>
        <taxon>Magnoliopsida</taxon>
        <taxon>eudicotyledons</taxon>
        <taxon>Gunneridae</taxon>
        <taxon>Pentapetalae</taxon>
        <taxon>rosids</taxon>
        <taxon>fabids</taxon>
        <taxon>Fabales</taxon>
        <taxon>Fabaceae</taxon>
        <taxon>Cercidoideae</taxon>
        <taxon>Cercideae</taxon>
        <taxon>Bauhiniinae</taxon>
        <taxon>Bauhinia</taxon>
    </lineage>
</organism>
<keyword evidence="2" id="KW-1185">Reference proteome</keyword>
<accession>A0ACB9KJL5</accession>
<evidence type="ECO:0000313" key="2">
    <source>
        <dbReference type="Proteomes" id="UP000828941"/>
    </source>
</evidence>
<protein>
    <submittedName>
        <fullName evidence="1">Uncharacterized protein</fullName>
    </submittedName>
</protein>
<name>A0ACB9KJL5_BAUVA</name>
<reference evidence="1 2" key="1">
    <citation type="journal article" date="2022" name="DNA Res.">
        <title>Chromosomal-level genome assembly of the orchid tree Bauhinia variegata (Leguminosae; Cercidoideae) supports the allotetraploid origin hypothesis of Bauhinia.</title>
        <authorList>
            <person name="Zhong Y."/>
            <person name="Chen Y."/>
            <person name="Zheng D."/>
            <person name="Pang J."/>
            <person name="Liu Y."/>
            <person name="Luo S."/>
            <person name="Meng S."/>
            <person name="Qian L."/>
            <person name="Wei D."/>
            <person name="Dai S."/>
            <person name="Zhou R."/>
        </authorList>
    </citation>
    <scope>NUCLEOTIDE SEQUENCE [LARGE SCALE GENOMIC DNA]</scope>
    <source>
        <strain evidence="1">BV-YZ2020</strain>
    </source>
</reference>
<evidence type="ECO:0000313" key="1">
    <source>
        <dbReference type="EMBL" id="KAI4297408.1"/>
    </source>
</evidence>
<comment type="caution">
    <text evidence="1">The sequence shown here is derived from an EMBL/GenBank/DDBJ whole genome shotgun (WGS) entry which is preliminary data.</text>
</comment>
<gene>
    <name evidence="1" type="ORF">L6164_037300</name>
</gene>
<dbReference type="Proteomes" id="UP000828941">
    <property type="component" value="Chromosome 14"/>
</dbReference>
<sequence>MSSRGSKKIDVLIDQIKEKNKKEALKLKRNMGIPVDETSPDKLLEGMKLKHGTLWDSSSSDELWMRRKRDFLILISTYPITSIELKVDMMERNLTNDFPPFIRRFVPEDILNKIRKGERYIYQGEQEVVEAPDPILNLATDLAIAQLIQTIKDDFYGAFGIRIVNFTTTNNVEKYGVLGKIVAALNKESSMVGRGKIVEKVLTIYGSKCKSGNEVQKELARQLGLSTIDGVRKTIIEQNQQGRHYLLLLVDENGDQNLNPWDLKSFKYIIGVGVVVFITTESAAVREGEYDVNAYDEIEIRSEDHLLPWVVFCRNAGSELVRSSSTIRRIAVKIVEECRGHLHANMLVARLLMNVQDVKIWEHTLQKLRFPNDPQVNIMEGMNRVMVNSFIIFWENLDPIKKQCLKICLSVSGIERLGVCGSELTSKWIHYGLLQTAQETDDFLEELLSYSILRRKSSFFWNGDERIQLQGEIYKTLESWNGLNSVMRSTTPNADAWHGAEIIDARLSDLPQSPNCPQLRALILKDNPDLTEIPELFFQQMHGLQTLDLSQTTLRNLPSSVIILMQLKELKLSNCKLFIDLAPEIEQLKNLEKLHLDGTRIAHLPSSPKWSRLKELFLQNNPHMTELHPSFFDHLPLLQELNLSSTNIKELPHSFSNLMELRRLFLRDCKLFVDQSPKIGKLENLEGLHLSGTQIAHLPHSPKWPRLTELFLPDNPHLTELSPLFFDHMPLLQVLNLSSTGIKELPHSFSKLVKLRSFYLRNCDLFKKLPPEIGVLKCLNHLYLGGTFLLNLPEEVKDLANLESLTLCFYGFPADIGGGKNNLQFSRSTIIPTGVISNLKSLEFLSICVNSDDKRWHENVEIILQEITGLMKIRVLELYIPRVQLLTLMSSCIHRLDIFRFIVGHQLQQRIISRAPPALAEKIEDGCKYLRFVNGVDIPQEINVALQYSDTFFLDRHVTINDLSAFGLRNLDLLHTCVLGECNQMHTIVDGSHLYHRNMLSNLELLVVFYMNNLKSIFKGVTSPCFSRLVYLALHNCPKLKTIISFNFIDNLYFLEEVVIEDCPKVSTLISHESSGQKERLFLPALRKVSLLYLPKLVTISGGLYVGPKLQKIGFYYCPKLKSLSKMELSSNDLNVIKGEARWWKRLNWSQAGWEQTQVDHLRKIFSPIDDEGDIMTQLTTDKDDKVRLDGSDAEYNNGDYDNDYDDLDDDDSDGEDDDGDE</sequence>
<proteinExistence type="predicted"/>
<dbReference type="EMBL" id="CM039439">
    <property type="protein sequence ID" value="KAI4297408.1"/>
    <property type="molecule type" value="Genomic_DNA"/>
</dbReference>